<dbReference type="EMBL" id="MCRI01000001">
    <property type="protein sequence ID" value="ODN68288.1"/>
    <property type="molecule type" value="Genomic_DNA"/>
</dbReference>
<protein>
    <recommendedName>
        <fullName evidence="4">Cytochrome b562</fullName>
    </recommendedName>
</protein>
<reference evidence="2 3" key="1">
    <citation type="submission" date="2016-07" db="EMBL/GenBank/DDBJ databases">
        <title>Draft Genome Sequence of Methylophaga muralis Bur 1.</title>
        <authorList>
            <person name="Vasilenko O.V."/>
            <person name="Doronina N.V."/>
            <person name="Shmareva M.N."/>
            <person name="Tarlachkov S.V."/>
            <person name="Mustakhimov I."/>
            <person name="Trotsenko Y.A."/>
        </authorList>
    </citation>
    <scope>NUCLEOTIDE SEQUENCE [LARGE SCALE GENOMIC DNA]</scope>
    <source>
        <strain evidence="2 3">Bur 1</strain>
    </source>
</reference>
<dbReference type="STRING" id="291169.A9E74_00261"/>
<comment type="caution">
    <text evidence="2">The sequence shown here is derived from an EMBL/GenBank/DDBJ whole genome shotgun (WGS) entry which is preliminary data.</text>
</comment>
<keyword evidence="1" id="KW-0732">Signal</keyword>
<dbReference type="RefSeq" id="WP_069294855.1">
    <property type="nucleotide sequence ID" value="NZ_MCRI01000001.1"/>
</dbReference>
<dbReference type="InterPro" id="IPR046634">
    <property type="entry name" value="DUF6746"/>
</dbReference>
<keyword evidence="3" id="KW-1185">Reference proteome</keyword>
<gene>
    <name evidence="2" type="ORF">A9E74_00261</name>
</gene>
<dbReference type="PATRIC" id="fig|291169.3.peg.265"/>
<name>A0A1E3GW33_9GAMM</name>
<feature type="signal peptide" evidence="1">
    <location>
        <begin position="1"/>
        <end position="22"/>
    </location>
</feature>
<evidence type="ECO:0000313" key="2">
    <source>
        <dbReference type="EMBL" id="ODN68288.1"/>
    </source>
</evidence>
<evidence type="ECO:0008006" key="4">
    <source>
        <dbReference type="Google" id="ProtNLM"/>
    </source>
</evidence>
<feature type="chain" id="PRO_5009128738" description="Cytochrome b562" evidence="1">
    <location>
        <begin position="23"/>
        <end position="127"/>
    </location>
</feature>
<organism evidence="2 3">
    <name type="scientific">Methylophaga muralis</name>
    <dbReference type="NCBI Taxonomy" id="291169"/>
    <lineage>
        <taxon>Bacteria</taxon>
        <taxon>Pseudomonadati</taxon>
        <taxon>Pseudomonadota</taxon>
        <taxon>Gammaproteobacteria</taxon>
        <taxon>Thiotrichales</taxon>
        <taxon>Piscirickettsiaceae</taxon>
        <taxon>Methylophaga</taxon>
    </lineage>
</organism>
<accession>A0A1E3GW33</accession>
<evidence type="ECO:0000313" key="3">
    <source>
        <dbReference type="Proteomes" id="UP000094379"/>
    </source>
</evidence>
<evidence type="ECO:0000256" key="1">
    <source>
        <dbReference type="SAM" id="SignalP"/>
    </source>
</evidence>
<dbReference type="Proteomes" id="UP000094379">
    <property type="component" value="Unassembled WGS sequence"/>
</dbReference>
<dbReference type="Pfam" id="PF20531">
    <property type="entry name" value="DUF6746"/>
    <property type="match status" value="1"/>
</dbReference>
<proteinExistence type="predicted"/>
<sequence length="127" mass="14209">MKVFNYLAAAALSFGVATMAKAETVEHFKGESVETLEEAVTHFKRYNHRLETLLKKDSMSADDVTKVHELTYTLENALAKINEELDKLAATLEEVHLASEKYDADAVQKHGEAYMEVIKTISKMGES</sequence>
<dbReference type="AlphaFoldDB" id="A0A1E3GW33"/>